<reference evidence="14" key="1">
    <citation type="submission" date="2016-10" db="EMBL/GenBank/DDBJ databases">
        <authorList>
            <person name="Varghese N."/>
            <person name="Submissions S."/>
        </authorList>
    </citation>
    <scope>NUCLEOTIDE SEQUENCE [LARGE SCALE GENOMIC DNA]</scope>
    <source>
        <strain evidence="14">JCM 10271</strain>
    </source>
</reference>
<evidence type="ECO:0000256" key="3">
    <source>
        <dbReference type="ARBA" id="ARBA00022619"/>
    </source>
</evidence>
<feature type="binding site" evidence="11">
    <location>
        <begin position="231"/>
        <end position="235"/>
    </location>
    <ligand>
        <name>GTP</name>
        <dbReference type="ChEBI" id="CHEBI:37565"/>
    </ligand>
</feature>
<dbReference type="GO" id="GO:0008270">
    <property type="term" value="F:zinc ion binding"/>
    <property type="evidence" value="ECO:0007669"/>
    <property type="project" value="UniProtKB-UniRule"/>
</dbReference>
<comment type="catalytic activity">
    <reaction evidence="10 11">
        <text>GTP + 4 H2O = 2,5-diamino-6-hydroxy-4-(5-phosphoribosylamino)-pyrimidine + formate + 2 phosphate + 3 H(+)</text>
        <dbReference type="Rhea" id="RHEA:23704"/>
        <dbReference type="ChEBI" id="CHEBI:15377"/>
        <dbReference type="ChEBI" id="CHEBI:15378"/>
        <dbReference type="ChEBI" id="CHEBI:15740"/>
        <dbReference type="ChEBI" id="CHEBI:37565"/>
        <dbReference type="ChEBI" id="CHEBI:43474"/>
        <dbReference type="ChEBI" id="CHEBI:58614"/>
        <dbReference type="EC" id="3.5.4.25"/>
    </reaction>
</comment>
<feature type="binding site" evidence="11">
    <location>
        <position position="296"/>
    </location>
    <ligand>
        <name>GTP</name>
        <dbReference type="ChEBI" id="CHEBI:37565"/>
    </ligand>
</feature>
<feature type="binding site" evidence="11">
    <location>
        <position position="252"/>
    </location>
    <ligand>
        <name>GTP</name>
        <dbReference type="ChEBI" id="CHEBI:37565"/>
    </ligand>
</feature>
<comment type="cofactor">
    <cofactor evidence="11">
        <name>Zn(2+)</name>
        <dbReference type="ChEBI" id="CHEBI:29105"/>
    </cofactor>
    <text evidence="11">Binds 1 zinc ion per subunit.</text>
</comment>
<dbReference type="AlphaFoldDB" id="A0A1I6AMT0"/>
<dbReference type="InterPro" id="IPR036144">
    <property type="entry name" value="RibA-like_sf"/>
</dbReference>
<dbReference type="InterPro" id="IPR000926">
    <property type="entry name" value="RibA"/>
</dbReference>
<keyword evidence="14" id="KW-1185">Reference proteome</keyword>
<evidence type="ECO:0000256" key="7">
    <source>
        <dbReference type="ARBA" id="ARBA00022833"/>
    </source>
</evidence>
<name>A0A1I6AMT0_9RHOB</name>
<evidence type="ECO:0000256" key="4">
    <source>
        <dbReference type="ARBA" id="ARBA00022723"/>
    </source>
</evidence>
<evidence type="ECO:0000256" key="11">
    <source>
        <dbReference type="HAMAP-Rule" id="MF_00179"/>
    </source>
</evidence>
<dbReference type="EC" id="3.5.4.25" evidence="11"/>
<dbReference type="Pfam" id="PF00925">
    <property type="entry name" value="GTP_cyclohydro2"/>
    <property type="match status" value="1"/>
</dbReference>
<feature type="binding site" evidence="11">
    <location>
        <position position="336"/>
    </location>
    <ligand>
        <name>GTP</name>
        <dbReference type="ChEBI" id="CHEBI:37565"/>
    </ligand>
</feature>
<dbReference type="GO" id="GO:0005829">
    <property type="term" value="C:cytosol"/>
    <property type="evidence" value="ECO:0007669"/>
    <property type="project" value="TreeGrafter"/>
</dbReference>
<dbReference type="GO" id="GO:0003935">
    <property type="term" value="F:GTP cyclohydrolase II activity"/>
    <property type="evidence" value="ECO:0007669"/>
    <property type="project" value="UniProtKB-UniRule"/>
</dbReference>
<organism evidence="13 14">
    <name type="scientific">Roseivivax halotolerans</name>
    <dbReference type="NCBI Taxonomy" id="93684"/>
    <lineage>
        <taxon>Bacteria</taxon>
        <taxon>Pseudomonadati</taxon>
        <taxon>Pseudomonadota</taxon>
        <taxon>Alphaproteobacteria</taxon>
        <taxon>Rhodobacterales</taxon>
        <taxon>Roseobacteraceae</taxon>
        <taxon>Roseivivax</taxon>
    </lineage>
</organism>
<feature type="binding site" evidence="11">
    <location>
        <position position="247"/>
    </location>
    <ligand>
        <name>Zn(2+)</name>
        <dbReference type="ChEBI" id="CHEBI:29105"/>
        <note>catalytic</note>
    </ligand>
</feature>
<keyword evidence="4 11" id="KW-0479">Metal-binding</keyword>
<proteinExistence type="inferred from homology"/>
<keyword evidence="7 11" id="KW-0862">Zinc</keyword>
<dbReference type="RefSeq" id="WP_093016033.1">
    <property type="nucleotide sequence ID" value="NZ_FOXV01000026.1"/>
</dbReference>
<dbReference type="GO" id="GO:0005525">
    <property type="term" value="F:GTP binding"/>
    <property type="evidence" value="ECO:0007669"/>
    <property type="project" value="UniProtKB-KW"/>
</dbReference>
<dbReference type="NCBIfam" id="NF001591">
    <property type="entry name" value="PRK00393.1"/>
    <property type="match status" value="1"/>
</dbReference>
<keyword evidence="3 11" id="KW-0686">Riboflavin biosynthesis</keyword>
<dbReference type="GO" id="GO:0009231">
    <property type="term" value="P:riboflavin biosynthetic process"/>
    <property type="evidence" value="ECO:0007669"/>
    <property type="project" value="UniProtKB-UniRule"/>
</dbReference>
<feature type="binding site" evidence="11">
    <location>
        <position position="236"/>
    </location>
    <ligand>
        <name>Zn(2+)</name>
        <dbReference type="ChEBI" id="CHEBI:29105"/>
        <note>catalytic</note>
    </ligand>
</feature>
<sequence>MNIFRPSPDDLYSNTAALGPRIGEQVARLRGDLRLGLSAVLFDEASASLVAWVENLTEERLAAMLRLGQAEMVVTGRRAAALGLYSGAAPTGAVRLSLQGATSLADLHALAGRSDIAPTEAVVTPGGPAREAHEAAILLAKSEQVLPAVLVVDLSAQEPQIAQLGLVSMQARDVIATLAAEPAQARVSLAKLPMAVSDSGRVHVFQTGNSSEEHYAIEIGNPDLSKPVTVRLHSACFTGDVLGSKKCDCGPQLRGAMQAMSDDAGGVILYLNQEGRGIGLANKMRAYGLQEAGLDTVEANHWLGFEDDERDFRAGATILHRMGIRQIRLMTNNPAKIAILSAHGIEVVERVPLHVGHTDCNERYLATKAAKSGHLLP</sequence>
<accession>A0A1I6AMT0</accession>
<evidence type="ECO:0000256" key="1">
    <source>
        <dbReference type="ARBA" id="ARBA00004853"/>
    </source>
</evidence>
<evidence type="ECO:0000256" key="2">
    <source>
        <dbReference type="ARBA" id="ARBA00005520"/>
    </source>
</evidence>
<evidence type="ECO:0000259" key="12">
    <source>
        <dbReference type="Pfam" id="PF00925"/>
    </source>
</evidence>
<comment type="similarity">
    <text evidence="2">In the N-terminal section; belongs to the DHBP synthase family.</text>
</comment>
<dbReference type="NCBIfam" id="TIGR00505">
    <property type="entry name" value="ribA"/>
    <property type="match status" value="1"/>
</dbReference>
<dbReference type="UniPathway" id="UPA00275">
    <property type="reaction ID" value="UER00400"/>
</dbReference>
<evidence type="ECO:0000256" key="6">
    <source>
        <dbReference type="ARBA" id="ARBA00022801"/>
    </source>
</evidence>
<keyword evidence="6 11" id="KW-0378">Hydrolase</keyword>
<protein>
    <recommendedName>
        <fullName evidence="11">GTP cyclohydrolase-2</fullName>
        <ecNumber evidence="11">3.5.4.25</ecNumber>
    </recommendedName>
    <alternativeName>
        <fullName evidence="11">GTP cyclohydrolase II</fullName>
    </alternativeName>
</protein>
<feature type="domain" description="GTP cyclohydrolase II" evidence="12">
    <location>
        <begin position="189"/>
        <end position="352"/>
    </location>
</feature>
<keyword evidence="5 11" id="KW-0547">Nucleotide-binding</keyword>
<feature type="binding site" evidence="11">
    <location>
        <position position="331"/>
    </location>
    <ligand>
        <name>GTP</name>
        <dbReference type="ChEBI" id="CHEBI:37565"/>
    </ligand>
</feature>
<dbReference type="Gene3D" id="3.40.50.10990">
    <property type="entry name" value="GTP cyclohydrolase II"/>
    <property type="match status" value="1"/>
</dbReference>
<dbReference type="Proteomes" id="UP000243106">
    <property type="component" value="Unassembled WGS sequence"/>
</dbReference>
<feature type="active site" description="Nucleophile" evidence="11">
    <location>
        <position position="310"/>
    </location>
</feature>
<dbReference type="InterPro" id="IPR032677">
    <property type="entry name" value="GTP_cyclohydro_II"/>
</dbReference>
<dbReference type="FunFam" id="3.40.50.10990:FF:000001">
    <property type="entry name" value="Riboflavin biosynthesis protein RibBA"/>
    <property type="match status" value="1"/>
</dbReference>
<feature type="active site" description="Proton acceptor" evidence="11">
    <location>
        <position position="308"/>
    </location>
</feature>
<dbReference type="EMBL" id="FOXV01000026">
    <property type="protein sequence ID" value="SFQ69962.1"/>
    <property type="molecule type" value="Genomic_DNA"/>
</dbReference>
<evidence type="ECO:0000256" key="5">
    <source>
        <dbReference type="ARBA" id="ARBA00022741"/>
    </source>
</evidence>
<feature type="binding site" evidence="11">
    <location>
        <position position="249"/>
    </location>
    <ligand>
        <name>Zn(2+)</name>
        <dbReference type="ChEBI" id="CHEBI:29105"/>
        <note>catalytic</note>
    </ligand>
</feature>
<gene>
    <name evidence="11" type="primary">ribA</name>
    <name evidence="13" type="ORF">SAMN05421853_12613</name>
</gene>
<dbReference type="PANTHER" id="PTHR21327">
    <property type="entry name" value="GTP CYCLOHYDROLASE II-RELATED"/>
    <property type="match status" value="1"/>
</dbReference>
<keyword evidence="8 11" id="KW-0342">GTP-binding</keyword>
<comment type="function">
    <text evidence="9 11">Catalyzes the conversion of GTP to 2,5-diamino-6-ribosylamino-4(3H)-pyrimidinone 5'-phosphate (DARP), formate and pyrophosphate.</text>
</comment>
<evidence type="ECO:0000256" key="10">
    <source>
        <dbReference type="ARBA" id="ARBA00049295"/>
    </source>
</evidence>
<dbReference type="CDD" id="cd00641">
    <property type="entry name" value="GTP_cyclohydro2"/>
    <property type="match status" value="1"/>
</dbReference>
<evidence type="ECO:0000313" key="14">
    <source>
        <dbReference type="Proteomes" id="UP000243106"/>
    </source>
</evidence>
<feature type="binding site" evidence="11">
    <location>
        <begin position="274"/>
        <end position="276"/>
    </location>
    <ligand>
        <name>GTP</name>
        <dbReference type="ChEBI" id="CHEBI:37565"/>
    </ligand>
</feature>
<evidence type="ECO:0000256" key="9">
    <source>
        <dbReference type="ARBA" id="ARBA00043932"/>
    </source>
</evidence>
<comment type="similarity">
    <text evidence="11">Belongs to the GTP cyclohydrolase II family.</text>
</comment>
<comment type="pathway">
    <text evidence="1 11">Cofactor biosynthesis; riboflavin biosynthesis; 5-amino-6-(D-ribitylamino)uracil from GTP: step 1/4.</text>
</comment>
<evidence type="ECO:0000256" key="8">
    <source>
        <dbReference type="ARBA" id="ARBA00023134"/>
    </source>
</evidence>
<dbReference type="STRING" id="93684.SAMN05421853_12613"/>
<dbReference type="PANTHER" id="PTHR21327:SF18">
    <property type="entry name" value="3,4-DIHYDROXY-2-BUTANONE 4-PHOSPHATE SYNTHASE"/>
    <property type="match status" value="1"/>
</dbReference>
<evidence type="ECO:0000313" key="13">
    <source>
        <dbReference type="EMBL" id="SFQ69962.1"/>
    </source>
</evidence>
<dbReference type="SUPFAM" id="SSF142695">
    <property type="entry name" value="RibA-like"/>
    <property type="match status" value="1"/>
</dbReference>
<dbReference type="HAMAP" id="MF_00179">
    <property type="entry name" value="RibA"/>
    <property type="match status" value="1"/>
</dbReference>